<accession>A0A1H1L9Y8</accession>
<evidence type="ECO:0008006" key="3">
    <source>
        <dbReference type="Google" id="ProtNLM"/>
    </source>
</evidence>
<organism evidence="1 2">
    <name type="scientific">Christiangramia echinicola</name>
    <dbReference type="NCBI Taxonomy" id="279359"/>
    <lineage>
        <taxon>Bacteria</taxon>
        <taxon>Pseudomonadati</taxon>
        <taxon>Bacteroidota</taxon>
        <taxon>Flavobacteriia</taxon>
        <taxon>Flavobacteriales</taxon>
        <taxon>Flavobacteriaceae</taxon>
        <taxon>Christiangramia</taxon>
    </lineage>
</organism>
<name>A0A1H1L9Y8_9FLAO</name>
<proteinExistence type="predicted"/>
<protein>
    <recommendedName>
        <fullName evidence="3">S9 family peptidase</fullName>
    </recommendedName>
</protein>
<sequence length="129" mass="15072">MKNPFSINFKIISEIRHGSAYNIANLIIEEDFPFQIKSNDSWQDKYSWSPNKDGLVLIKWDIKEAQPRFKIYTFDLKNEKLDISDQINGCCHKIKIRNDLTSNYEVYTLINEKEFGFKSGENKTGNNNG</sequence>
<dbReference type="STRING" id="1250231.SAMN04488552_0654"/>
<dbReference type="EMBL" id="LT629745">
    <property type="protein sequence ID" value="SDR71303.1"/>
    <property type="molecule type" value="Genomic_DNA"/>
</dbReference>
<dbReference type="AlphaFoldDB" id="A0A1H1L9Y8"/>
<dbReference type="RefSeq" id="WP_089661277.1">
    <property type="nucleotide sequence ID" value="NZ_LT629745.1"/>
</dbReference>
<gene>
    <name evidence="1" type="ORF">SAMN04488552_0654</name>
</gene>
<evidence type="ECO:0000313" key="1">
    <source>
        <dbReference type="EMBL" id="SDR71303.1"/>
    </source>
</evidence>
<evidence type="ECO:0000313" key="2">
    <source>
        <dbReference type="Proteomes" id="UP000198858"/>
    </source>
</evidence>
<reference evidence="1 2" key="1">
    <citation type="submission" date="2016-10" db="EMBL/GenBank/DDBJ databases">
        <authorList>
            <person name="Varghese N."/>
            <person name="Submissions S."/>
        </authorList>
    </citation>
    <scope>NUCLEOTIDE SEQUENCE [LARGE SCALE GENOMIC DNA]</scope>
    <source>
        <strain evidence="1 2">Mar_2010_102</strain>
    </source>
</reference>
<keyword evidence="2" id="KW-1185">Reference proteome</keyword>
<dbReference type="Proteomes" id="UP000198858">
    <property type="component" value="Chromosome I"/>
</dbReference>